<evidence type="ECO:0000313" key="3">
    <source>
        <dbReference type="Proteomes" id="UP000694554"/>
    </source>
</evidence>
<keyword evidence="3" id="KW-1185">Reference proteome</keyword>
<feature type="compositionally biased region" description="Polar residues" evidence="1">
    <location>
        <begin position="1"/>
        <end position="15"/>
    </location>
</feature>
<reference evidence="2" key="3">
    <citation type="submission" date="2025-09" db="UniProtKB">
        <authorList>
            <consortium name="Ensembl"/>
        </authorList>
    </citation>
    <scope>IDENTIFICATION</scope>
</reference>
<reference evidence="2" key="2">
    <citation type="submission" date="2025-08" db="UniProtKB">
        <authorList>
            <consortium name="Ensembl"/>
        </authorList>
    </citation>
    <scope>IDENTIFICATION</scope>
</reference>
<dbReference type="GeneTree" id="ENSGT00950000185403"/>
<accession>A0A8C9CE21</accession>
<feature type="region of interest" description="Disordered" evidence="1">
    <location>
        <begin position="1"/>
        <end position="21"/>
    </location>
</feature>
<evidence type="ECO:0000256" key="1">
    <source>
        <dbReference type="SAM" id="MobiDB-lite"/>
    </source>
</evidence>
<dbReference type="Proteomes" id="UP000694554">
    <property type="component" value="Chromosome 12"/>
</dbReference>
<name>A0A8C9CE21_PHOSS</name>
<sequence length="88" mass="9546">MVAEQSRSQMDSPVSASMFAPEPSSPGVIAARLHSSFNLDCSKDGKALDGKLELDLTSKILLLTNLGRECTPSPLQEVQVWDGFWVPL</sequence>
<organism evidence="2 3">
    <name type="scientific">Phocoena sinus</name>
    <name type="common">Vaquita</name>
    <dbReference type="NCBI Taxonomy" id="42100"/>
    <lineage>
        <taxon>Eukaryota</taxon>
        <taxon>Metazoa</taxon>
        <taxon>Chordata</taxon>
        <taxon>Craniata</taxon>
        <taxon>Vertebrata</taxon>
        <taxon>Euteleostomi</taxon>
        <taxon>Mammalia</taxon>
        <taxon>Eutheria</taxon>
        <taxon>Laurasiatheria</taxon>
        <taxon>Artiodactyla</taxon>
        <taxon>Whippomorpha</taxon>
        <taxon>Cetacea</taxon>
        <taxon>Odontoceti</taxon>
        <taxon>Phocoenidae</taxon>
        <taxon>Phocoena</taxon>
    </lineage>
</organism>
<dbReference type="Ensembl" id="ENSPSNT00000025762.1">
    <property type="protein sequence ID" value="ENSPSNP00000022903.1"/>
    <property type="gene ID" value="ENSPSNG00000016786.1"/>
</dbReference>
<reference evidence="2" key="1">
    <citation type="submission" date="2019-08" db="EMBL/GenBank/DDBJ databases">
        <title>Phocoena sinus (Vaquita) genome, mPhoSin1, primary haplotype.</title>
        <authorList>
            <person name="Morin P."/>
            <person name="Mountcastle J."/>
            <person name="Fungtammasan C."/>
            <person name="Rhie A."/>
            <person name="Rojas-Bracho L."/>
            <person name="Smith C.R."/>
            <person name="Taylor B.L."/>
            <person name="Gulland F.M.D."/>
            <person name="Musser W."/>
            <person name="Houck M."/>
            <person name="Haase B."/>
            <person name="Paez S."/>
            <person name="Howe K."/>
            <person name="Torrance J."/>
            <person name="Formenti G."/>
            <person name="Phillippy A."/>
            <person name="Ryder O."/>
            <person name="Jarvis E.D."/>
            <person name="Fedrigo O."/>
        </authorList>
    </citation>
    <scope>NUCLEOTIDE SEQUENCE [LARGE SCALE GENOMIC DNA]</scope>
</reference>
<protein>
    <submittedName>
        <fullName evidence="2">Uncharacterized protein</fullName>
    </submittedName>
</protein>
<proteinExistence type="predicted"/>
<dbReference type="AlphaFoldDB" id="A0A8C9CE21"/>
<evidence type="ECO:0000313" key="2">
    <source>
        <dbReference type="Ensembl" id="ENSPSNP00000022903.1"/>
    </source>
</evidence>